<dbReference type="Proteomes" id="UP000196329">
    <property type="component" value="Unassembled WGS sequence"/>
</dbReference>
<feature type="domain" description="Polysaccharide pyruvyl transferase" evidence="1">
    <location>
        <begin position="14"/>
        <end position="300"/>
    </location>
</feature>
<accession>A0A1Y3V4P7</accession>
<evidence type="ECO:0000313" key="2">
    <source>
        <dbReference type="EMBL" id="OUN56091.1"/>
    </source>
</evidence>
<organism evidence="2 3">
    <name type="scientific">Bacteroides uniformis</name>
    <dbReference type="NCBI Taxonomy" id="820"/>
    <lineage>
        <taxon>Bacteria</taxon>
        <taxon>Pseudomonadati</taxon>
        <taxon>Bacteroidota</taxon>
        <taxon>Bacteroidia</taxon>
        <taxon>Bacteroidales</taxon>
        <taxon>Bacteroidaceae</taxon>
        <taxon>Bacteroides</taxon>
    </lineage>
</organism>
<dbReference type="InterPro" id="IPR007345">
    <property type="entry name" value="Polysacch_pyruvyl_Trfase"/>
</dbReference>
<comment type="caution">
    <text evidence="2">The sequence shown here is derived from an EMBL/GenBank/DDBJ whole genome shotgun (WGS) entry which is preliminary data.</text>
</comment>
<dbReference type="Pfam" id="PF04230">
    <property type="entry name" value="PS_pyruv_trans"/>
    <property type="match status" value="1"/>
</dbReference>
<sequence length="367" mass="42008">MKKIGIVTWYGGSNYGTSLQAFALTHVVGKLGAKPYLLKKCFTWRNWGGNILRSFALSSEYNRLHGYSSQKAKKIRNFKREKFNEFGRCVGLLGRFLYKSQISSMNAVISGSDQLWNPAHTEPFLMLQGLNTKKYSYASSIGVEAIPKPLIHLYKSNLSSFEQISVREITAKNILEAIINKPIRKVVDPTFLLDKNEWIAFSNSYTMLNFDTNTPYILCYFIADNSFYWDSVGMIKQKTGIQRIVVLPMQPGHFQESDETIEDAGIQDFVYLIRHSSMVCTDSFHATAISINLNKEFLTLMRFADKDVQSQNSRLSDLLRHYQLSDRLFDGKTFPLPIGEKYISVNRILENDRKDSVEYLKAIIEGC</sequence>
<protein>
    <recommendedName>
        <fullName evidence="1">Polysaccharide pyruvyl transferase domain-containing protein</fullName>
    </recommendedName>
</protein>
<dbReference type="AlphaFoldDB" id="A0A1Y3V4P7"/>
<name>A0A1Y3V4P7_BACUN</name>
<gene>
    <name evidence="2" type="ORF">B5G17_03925</name>
</gene>
<dbReference type="EMBL" id="NFHS01000002">
    <property type="protein sequence ID" value="OUN56091.1"/>
    <property type="molecule type" value="Genomic_DNA"/>
</dbReference>
<evidence type="ECO:0000313" key="3">
    <source>
        <dbReference type="Proteomes" id="UP000196329"/>
    </source>
</evidence>
<reference evidence="3" key="1">
    <citation type="submission" date="2017-04" db="EMBL/GenBank/DDBJ databases">
        <title>Function of individual gut microbiota members based on whole genome sequencing of pure cultures obtained from chicken caecum.</title>
        <authorList>
            <person name="Medvecky M."/>
            <person name="Cejkova D."/>
            <person name="Polansky O."/>
            <person name="Karasova D."/>
            <person name="Kubasova T."/>
            <person name="Cizek A."/>
            <person name="Rychlik I."/>
        </authorList>
    </citation>
    <scope>NUCLEOTIDE SEQUENCE [LARGE SCALE GENOMIC DNA]</scope>
    <source>
        <strain evidence="3">An67</strain>
    </source>
</reference>
<evidence type="ECO:0000259" key="1">
    <source>
        <dbReference type="Pfam" id="PF04230"/>
    </source>
</evidence>
<dbReference type="RefSeq" id="WP_005790045.1">
    <property type="nucleotide sequence ID" value="NZ_NFHS01000002.1"/>
</dbReference>
<proteinExistence type="predicted"/>